<reference evidence="5" key="1">
    <citation type="journal article" date="2021" name="Syst. Appl. Microbiol.">
        <title>Roseomonas hellenica sp. nov., isolated from roots of wild-growing Alkanna tinctoria.</title>
        <authorList>
            <person name="Rat A."/>
            <person name="Naranjo H.D."/>
            <person name="Lebbe L."/>
            <person name="Cnockaert M."/>
            <person name="Krigas N."/>
            <person name="Grigoriadou K."/>
            <person name="Maloupa E."/>
            <person name="Willems A."/>
        </authorList>
    </citation>
    <scope>NUCLEOTIDE SEQUENCE [LARGE SCALE GENOMIC DNA]</scope>
    <source>
        <strain evidence="5">LMG 31523</strain>
    </source>
</reference>
<evidence type="ECO:0000259" key="3">
    <source>
        <dbReference type="PROSITE" id="PS50110"/>
    </source>
</evidence>
<dbReference type="RefSeq" id="WP_211852108.1">
    <property type="nucleotide sequence ID" value="NZ_JAAGBB010000008.1"/>
</dbReference>
<gene>
    <name evidence="4" type="ORF">GXW71_08780</name>
</gene>
<proteinExistence type="predicted"/>
<dbReference type="InterPro" id="IPR050595">
    <property type="entry name" value="Bact_response_regulator"/>
</dbReference>
<name>A0ABS5EVX3_9PROT</name>
<dbReference type="Gene3D" id="3.40.50.2300">
    <property type="match status" value="1"/>
</dbReference>
<protein>
    <submittedName>
        <fullName evidence="4">Response regulator</fullName>
    </submittedName>
</protein>
<dbReference type="PROSITE" id="PS50110">
    <property type="entry name" value="RESPONSE_REGULATORY"/>
    <property type="match status" value="1"/>
</dbReference>
<keyword evidence="1 2" id="KW-0597">Phosphoprotein</keyword>
<evidence type="ECO:0000256" key="1">
    <source>
        <dbReference type="ARBA" id="ARBA00022553"/>
    </source>
</evidence>
<evidence type="ECO:0000256" key="2">
    <source>
        <dbReference type="PROSITE-ProRule" id="PRU00169"/>
    </source>
</evidence>
<dbReference type="PANTHER" id="PTHR44591:SF3">
    <property type="entry name" value="RESPONSE REGULATORY DOMAIN-CONTAINING PROTEIN"/>
    <property type="match status" value="1"/>
</dbReference>
<evidence type="ECO:0000313" key="4">
    <source>
        <dbReference type="EMBL" id="MBR0664447.1"/>
    </source>
</evidence>
<dbReference type="Pfam" id="PF00072">
    <property type="entry name" value="Response_reg"/>
    <property type="match status" value="1"/>
</dbReference>
<feature type="domain" description="Response regulatory" evidence="3">
    <location>
        <begin position="20"/>
        <end position="131"/>
    </location>
</feature>
<dbReference type="InterPro" id="IPR011006">
    <property type="entry name" value="CheY-like_superfamily"/>
</dbReference>
<dbReference type="InterPro" id="IPR001789">
    <property type="entry name" value="Sig_transdc_resp-reg_receiver"/>
</dbReference>
<dbReference type="SMART" id="SM00448">
    <property type="entry name" value="REC"/>
    <property type="match status" value="1"/>
</dbReference>
<accession>A0ABS5EVX3</accession>
<keyword evidence="5" id="KW-1185">Reference proteome</keyword>
<dbReference type="PANTHER" id="PTHR44591">
    <property type="entry name" value="STRESS RESPONSE REGULATOR PROTEIN 1"/>
    <property type="match status" value="1"/>
</dbReference>
<comment type="caution">
    <text evidence="4">The sequence shown here is derived from an EMBL/GenBank/DDBJ whole genome shotgun (WGS) entry which is preliminary data.</text>
</comment>
<dbReference type="SUPFAM" id="SSF52172">
    <property type="entry name" value="CheY-like"/>
    <property type="match status" value="1"/>
</dbReference>
<organism evidence="4 5">
    <name type="scientific">Plastoroseomonas hellenica</name>
    <dbReference type="NCBI Taxonomy" id="2687306"/>
    <lineage>
        <taxon>Bacteria</taxon>
        <taxon>Pseudomonadati</taxon>
        <taxon>Pseudomonadota</taxon>
        <taxon>Alphaproteobacteria</taxon>
        <taxon>Acetobacterales</taxon>
        <taxon>Acetobacteraceae</taxon>
        <taxon>Plastoroseomonas</taxon>
    </lineage>
</organism>
<dbReference type="EMBL" id="JAAGBB010000008">
    <property type="protein sequence ID" value="MBR0664447.1"/>
    <property type="molecule type" value="Genomic_DNA"/>
</dbReference>
<dbReference type="Proteomes" id="UP001196870">
    <property type="component" value="Unassembled WGS sequence"/>
</dbReference>
<feature type="modified residue" description="4-aspartylphosphate" evidence="2">
    <location>
        <position position="70"/>
    </location>
</feature>
<evidence type="ECO:0000313" key="5">
    <source>
        <dbReference type="Proteomes" id="UP001196870"/>
    </source>
</evidence>
<sequence length="136" mass="14937">MPPVFHAEPALGKPARSPRTILLVDDEALIILASAMILKQTGYRVFEEHSGARALSLLRGEEPVDLLITDFSMPGMDGGQLARASKELRPDLPVLITSGYMNSTLDIGISHHTLRKPYLLNQLLEAIEKIIGKPQE</sequence>